<dbReference type="Gene3D" id="1.10.10.2840">
    <property type="entry name" value="PucR C-terminal helix-turn-helix domain"/>
    <property type="match status" value="2"/>
</dbReference>
<reference evidence="3 4" key="1">
    <citation type="submission" date="2017-10" db="EMBL/GenBank/DDBJ databases">
        <title>Streptomyces alboflavus Genome sequencing and assembly.</title>
        <authorList>
            <person name="Wang Y."/>
            <person name="Du B."/>
            <person name="Ding Y."/>
            <person name="Liu H."/>
            <person name="Hou Q."/>
            <person name="Liu K."/>
            <person name="Wang C."/>
            <person name="Yao L."/>
        </authorList>
    </citation>
    <scope>NUCLEOTIDE SEQUENCE [LARGE SCALE GENOMIC DNA]</scope>
    <source>
        <strain evidence="3 4">MDJK44</strain>
        <plasmid evidence="4">Plasmid pmdjk44.1</plasmid>
    </source>
</reference>
<keyword evidence="4" id="KW-1185">Reference proteome</keyword>
<organism evidence="3 4">
    <name type="scientific">Streptomyces alboflavus</name>
    <dbReference type="NCBI Taxonomy" id="67267"/>
    <lineage>
        <taxon>Bacteria</taxon>
        <taxon>Bacillati</taxon>
        <taxon>Actinomycetota</taxon>
        <taxon>Actinomycetes</taxon>
        <taxon>Kitasatosporales</taxon>
        <taxon>Streptomycetaceae</taxon>
        <taxon>Streptomyces</taxon>
    </lineage>
</organism>
<keyword evidence="3" id="KW-0614">Plasmid</keyword>
<proteinExistence type="predicted"/>
<name>A0A291W3J6_9ACTN</name>
<sequence>MPTLGALTMDPELELTFAMPEGGKRYGDKQVRGLSVLTLASVLDGAAPRTLPAGALVLVSGALPFRSWGAAAVALETLLQRMAEAGCAGLVVTTAPGPHQPYPQSLCDLSGQIGIPLMATAAPVEYWAGLVASLHRQRLAAAERRAEQLTALVQQLPAQLADPRAMQRIADWLARALGIQVLVSEPERVLAAAPPTAAEHLAQAIIRQSVEGSASDGASGPHTQLISLAPASGAQTVLAVARRIPFSEGDLRLLQHAAKLLGLVDQAHRDSRAAADASHAVRVAAAELLLAGELTTARRVLDPLAPGLLDADFGRVFVAETDPADRPGAVRRCETATAGRALVVADPSDTARILVIQPLHSGPNDDTVAHELTRLVTAQGPVSSLGGSGVYSLSLLGQALHEAVSAARFAPYQPDSVSLSAQHTDFVSLLPPQTAQRWARHLLRPLQSDTSWDLFRDTLPVALAYPNTVAARRLELHRNTVTRRVARAGELLCLDLTEVHNRITVGLALELVIHRDLPETPTVPHQGVPPVLLDLLKAPHLDAWAEQLLCSAGADQRDLLTTAEAWLACDAHLEPTARMMELAEGTVRSHLRALEGHMSRDLSSLAGIRDLAIALYLVTGRFAAPVADRKLCPAA</sequence>
<dbReference type="Proteomes" id="UP000195880">
    <property type="component" value="Plasmid pMDJK44.1"/>
</dbReference>
<gene>
    <name evidence="3" type="ORF">SMD44_p10075</name>
</gene>
<dbReference type="InterPro" id="IPR042070">
    <property type="entry name" value="PucR_C-HTH_sf"/>
</dbReference>
<geneLocation type="plasmid" evidence="4">
    <name>pmdjk44.1</name>
</geneLocation>
<evidence type="ECO:0000313" key="3">
    <source>
        <dbReference type="EMBL" id="ATM24574.1"/>
    </source>
</evidence>
<evidence type="ECO:0000259" key="2">
    <source>
        <dbReference type="Pfam" id="PF13556"/>
    </source>
</evidence>
<evidence type="ECO:0000313" key="4">
    <source>
        <dbReference type="Proteomes" id="UP000195880"/>
    </source>
</evidence>
<dbReference type="InterPro" id="IPR025736">
    <property type="entry name" value="PucR_C-HTH_dom"/>
</dbReference>
<dbReference type="InterPro" id="IPR051448">
    <property type="entry name" value="CdaR-like_regulators"/>
</dbReference>
<dbReference type="PANTHER" id="PTHR33744:SF1">
    <property type="entry name" value="DNA-BINDING TRANSCRIPTIONAL ACTIVATOR ADER"/>
    <property type="match status" value="1"/>
</dbReference>
<keyword evidence="1" id="KW-0175">Coiled coil</keyword>
<dbReference type="Pfam" id="PF13556">
    <property type="entry name" value="HTH_30"/>
    <property type="match status" value="1"/>
</dbReference>
<dbReference type="OrthoDB" id="3905579at2"/>
<feature type="domain" description="PucR C-terminal helix-turn-helix" evidence="2">
    <location>
        <begin position="469"/>
        <end position="510"/>
    </location>
</feature>
<evidence type="ECO:0000256" key="1">
    <source>
        <dbReference type="SAM" id="Coils"/>
    </source>
</evidence>
<dbReference type="AlphaFoldDB" id="A0A291W3J6"/>
<feature type="coiled-coil region" evidence="1">
    <location>
        <begin position="132"/>
        <end position="159"/>
    </location>
</feature>
<accession>A0A291W3J6</accession>
<protein>
    <recommendedName>
        <fullName evidence="2">PucR C-terminal helix-turn-helix domain-containing protein</fullName>
    </recommendedName>
</protein>
<dbReference type="EMBL" id="CP023976">
    <property type="protein sequence ID" value="ATM24574.1"/>
    <property type="molecule type" value="Genomic_DNA"/>
</dbReference>
<dbReference type="RefSeq" id="WP_100112414.1">
    <property type="nucleotide sequence ID" value="NZ_CP023976.1"/>
</dbReference>
<dbReference type="PANTHER" id="PTHR33744">
    <property type="entry name" value="CARBOHYDRATE DIACID REGULATOR"/>
    <property type="match status" value="1"/>
</dbReference>
<dbReference type="KEGG" id="salf:SMD44_p10075"/>